<dbReference type="PANTHER" id="PTHR31650">
    <property type="entry name" value="O-ACYLTRANSFERASE (WSD1-LIKE) FAMILY PROTEIN"/>
    <property type="match status" value="1"/>
</dbReference>
<name>A0A0J8B5M5_BETVV</name>
<dbReference type="InterPro" id="IPR023213">
    <property type="entry name" value="CAT-like_dom_sf"/>
</dbReference>
<dbReference type="EMBL" id="KQ090376">
    <property type="protein sequence ID" value="KMS96514.1"/>
    <property type="molecule type" value="Genomic_DNA"/>
</dbReference>
<evidence type="ECO:0008006" key="3">
    <source>
        <dbReference type="Google" id="ProtNLM"/>
    </source>
</evidence>
<evidence type="ECO:0000313" key="2">
    <source>
        <dbReference type="Proteomes" id="UP000035740"/>
    </source>
</evidence>
<dbReference type="Gene3D" id="3.30.559.10">
    <property type="entry name" value="Chloramphenicol acetyltransferase-like domain"/>
    <property type="match status" value="1"/>
</dbReference>
<dbReference type="PANTHER" id="PTHR31650:SF41">
    <property type="entry name" value="O-ACYLTRANSFERASE WSD1-LIKE ISOFORM X1"/>
    <property type="match status" value="1"/>
</dbReference>
<dbReference type="GO" id="GO:0008374">
    <property type="term" value="F:O-acyltransferase activity"/>
    <property type="evidence" value="ECO:0007669"/>
    <property type="project" value="InterPro"/>
</dbReference>
<gene>
    <name evidence="1" type="ORF">BVRB_9g224550</name>
</gene>
<dbReference type="Pfam" id="PF02458">
    <property type="entry name" value="Transferase"/>
    <property type="match status" value="1"/>
</dbReference>
<sequence>MGIWEGLMFIWYSLVSVLKFIARFLWVKDKQTVISGIQGVEFWPSKVTTANKFQIGDMKTIKKAIPNATVNDVLYGILWCGLTRYLNTLRDGLQFTGLCPVNLRERPGVQEVSTMLSDLTISWGNKFVMVLLPSNFNLLQVEDAKQPYYLSPIELAMLSIDPIQKGLLYSLNNSSNEVNYDRTKVISHLLEKLKHSLSLALVHFYPLAGRFATRKYPDEHACSVFVDCTKGPGARLIHAFAVDVTISDIMSSIDVPTIYS</sequence>
<keyword evidence="2" id="KW-1185">Reference proteome</keyword>
<evidence type="ECO:0000313" key="1">
    <source>
        <dbReference type="EMBL" id="KMS96514.1"/>
    </source>
</evidence>
<organism evidence="1 2">
    <name type="scientific">Beta vulgaris subsp. vulgaris</name>
    <name type="common">Beet</name>
    <dbReference type="NCBI Taxonomy" id="3555"/>
    <lineage>
        <taxon>Eukaryota</taxon>
        <taxon>Viridiplantae</taxon>
        <taxon>Streptophyta</taxon>
        <taxon>Embryophyta</taxon>
        <taxon>Tracheophyta</taxon>
        <taxon>Spermatophyta</taxon>
        <taxon>Magnoliopsida</taxon>
        <taxon>eudicotyledons</taxon>
        <taxon>Gunneridae</taxon>
        <taxon>Pentapetalae</taxon>
        <taxon>Caryophyllales</taxon>
        <taxon>Chenopodiaceae</taxon>
        <taxon>Betoideae</taxon>
        <taxon>Beta</taxon>
    </lineage>
</organism>
<dbReference type="GO" id="GO:0005886">
    <property type="term" value="C:plasma membrane"/>
    <property type="evidence" value="ECO:0007669"/>
    <property type="project" value="TreeGrafter"/>
</dbReference>
<dbReference type="GO" id="GO:0019432">
    <property type="term" value="P:triglyceride biosynthetic process"/>
    <property type="evidence" value="ECO:0007669"/>
    <property type="project" value="TreeGrafter"/>
</dbReference>
<accession>A0A0J8B5M5</accession>
<dbReference type="Gramene" id="KMS96514">
    <property type="protein sequence ID" value="KMS96514"/>
    <property type="gene ID" value="BVRB_9g224550"/>
</dbReference>
<reference evidence="1 2" key="1">
    <citation type="journal article" date="2014" name="Nature">
        <title>The genome of the recently domesticated crop plant sugar beet (Beta vulgaris).</title>
        <authorList>
            <person name="Dohm J.C."/>
            <person name="Minoche A.E."/>
            <person name="Holtgrawe D."/>
            <person name="Capella-Gutierrez S."/>
            <person name="Zakrzewski F."/>
            <person name="Tafer H."/>
            <person name="Rupp O."/>
            <person name="Sorensen T.R."/>
            <person name="Stracke R."/>
            <person name="Reinhardt R."/>
            <person name="Goesmann A."/>
            <person name="Kraft T."/>
            <person name="Schulz B."/>
            <person name="Stadler P.F."/>
            <person name="Schmidt T."/>
            <person name="Gabaldon T."/>
            <person name="Lehrach H."/>
            <person name="Weisshaar B."/>
            <person name="Himmelbauer H."/>
        </authorList>
    </citation>
    <scope>NUCLEOTIDE SEQUENCE [LARGE SCALE GENOMIC DNA]</scope>
    <source>
        <tissue evidence="1">Taproot</tissue>
    </source>
</reference>
<dbReference type="Proteomes" id="UP000035740">
    <property type="component" value="Unassembled WGS sequence"/>
</dbReference>
<dbReference type="AlphaFoldDB" id="A0A0J8B5M5"/>
<proteinExistence type="predicted"/>
<dbReference type="InterPro" id="IPR045034">
    <property type="entry name" value="O-acyltransferase_WSD1-like"/>
</dbReference>
<dbReference type="eggNOG" id="ENOG502QTZ2">
    <property type="taxonomic scope" value="Eukaryota"/>
</dbReference>
<dbReference type="OrthoDB" id="619536at2759"/>
<protein>
    <recommendedName>
        <fullName evidence="3">O-acyltransferase WSD1 C-terminal domain-containing protein</fullName>
    </recommendedName>
</protein>